<dbReference type="Pfam" id="PF13405">
    <property type="entry name" value="EF-hand_6"/>
    <property type="match status" value="1"/>
</dbReference>
<keyword evidence="6" id="KW-0449">Lipoprotein</keyword>
<dbReference type="InterPro" id="IPR018247">
    <property type="entry name" value="EF_Hand_1_Ca_BS"/>
</dbReference>
<dbReference type="PANTHER" id="PTHR23055">
    <property type="entry name" value="CALCIUM BINDING PROTEINS"/>
    <property type="match status" value="1"/>
</dbReference>
<keyword evidence="9" id="KW-1185">Reference proteome</keyword>
<evidence type="ECO:0000256" key="3">
    <source>
        <dbReference type="ARBA" id="ARBA00022723"/>
    </source>
</evidence>
<evidence type="ECO:0000256" key="1">
    <source>
        <dbReference type="ARBA" id="ARBA00006049"/>
    </source>
</evidence>
<dbReference type="GO" id="GO:0005509">
    <property type="term" value="F:calcium ion binding"/>
    <property type="evidence" value="ECO:0007669"/>
    <property type="project" value="InterPro"/>
</dbReference>
<dbReference type="AlphaFoldDB" id="A0AAD9KBZ6"/>
<sequence length="197" mass="22606">MGKAESKHIKPKDLNELRKMVDFTGEEIEQWYKSFHKDVPSGLLTIDEFKKIYGNFFPYGDASAFAEHVFRTFDKDGNDSIDFQEFICALSVTSRGKLEDKLKWAFNMYDLDGDGSISRLEMLEIVNAIYKMVGHSIYKMVGSVMQMPVDESTPEKRVDKIFRQMDTNSDGKLTLDEFIEGARNDPSIVRLLQCNMG</sequence>
<dbReference type="Proteomes" id="UP001209878">
    <property type="component" value="Unassembled WGS sequence"/>
</dbReference>
<protein>
    <recommendedName>
        <fullName evidence="7">EF-hand domain-containing protein</fullName>
    </recommendedName>
</protein>
<dbReference type="CDD" id="cd00051">
    <property type="entry name" value="EFh"/>
    <property type="match status" value="2"/>
</dbReference>
<feature type="domain" description="EF-hand" evidence="7">
    <location>
        <begin position="97"/>
        <end position="132"/>
    </location>
</feature>
<keyword evidence="3" id="KW-0479">Metal-binding</keyword>
<keyword evidence="5" id="KW-0106">Calcium</keyword>
<dbReference type="PRINTS" id="PR00450">
    <property type="entry name" value="RECOVERIN"/>
</dbReference>
<dbReference type="PROSITE" id="PS50222">
    <property type="entry name" value="EF_HAND_2"/>
    <property type="match status" value="3"/>
</dbReference>
<dbReference type="PANTHER" id="PTHR23055:SF178">
    <property type="entry name" value="NEUROCALCIN HOMOLOG"/>
    <property type="match status" value="1"/>
</dbReference>
<keyword evidence="4" id="KW-0677">Repeat</keyword>
<evidence type="ECO:0000256" key="2">
    <source>
        <dbReference type="ARBA" id="ARBA00022707"/>
    </source>
</evidence>
<evidence type="ECO:0000256" key="6">
    <source>
        <dbReference type="ARBA" id="ARBA00023288"/>
    </source>
</evidence>
<dbReference type="SMART" id="SM00054">
    <property type="entry name" value="EFh"/>
    <property type="match status" value="3"/>
</dbReference>
<dbReference type="InterPro" id="IPR028846">
    <property type="entry name" value="Recoverin"/>
</dbReference>
<dbReference type="Pfam" id="PF13499">
    <property type="entry name" value="EF-hand_7"/>
    <property type="match status" value="1"/>
</dbReference>
<comment type="caution">
    <text evidence="8">The sequence shown here is derived from an EMBL/GenBank/DDBJ whole genome shotgun (WGS) entry which is preliminary data.</text>
</comment>
<evidence type="ECO:0000256" key="4">
    <source>
        <dbReference type="ARBA" id="ARBA00022737"/>
    </source>
</evidence>
<feature type="domain" description="EF-hand" evidence="7">
    <location>
        <begin position="153"/>
        <end position="188"/>
    </location>
</feature>
<evidence type="ECO:0000259" key="7">
    <source>
        <dbReference type="PROSITE" id="PS50222"/>
    </source>
</evidence>
<evidence type="ECO:0000313" key="8">
    <source>
        <dbReference type="EMBL" id="KAK2168858.1"/>
    </source>
</evidence>
<accession>A0AAD9KBZ6</accession>
<proteinExistence type="inferred from homology"/>
<dbReference type="PROSITE" id="PS00018">
    <property type="entry name" value="EF_HAND_1"/>
    <property type="match status" value="3"/>
</dbReference>
<dbReference type="FunFam" id="1.10.238.10:FF:000009">
    <property type="entry name" value="Visinin-like protein 1"/>
    <property type="match status" value="1"/>
</dbReference>
<comment type="similarity">
    <text evidence="1">Belongs to the recoverin family.</text>
</comment>
<name>A0AAD9KBZ6_RIDPI</name>
<dbReference type="InterPro" id="IPR002048">
    <property type="entry name" value="EF_hand_dom"/>
</dbReference>
<dbReference type="SUPFAM" id="SSF47473">
    <property type="entry name" value="EF-hand"/>
    <property type="match status" value="1"/>
</dbReference>
<keyword evidence="2" id="KW-0519">Myristate</keyword>
<dbReference type="Gene3D" id="1.10.238.10">
    <property type="entry name" value="EF-hand"/>
    <property type="match status" value="1"/>
</dbReference>
<evidence type="ECO:0000256" key="5">
    <source>
        <dbReference type="ARBA" id="ARBA00022837"/>
    </source>
</evidence>
<feature type="domain" description="EF-hand" evidence="7">
    <location>
        <begin position="61"/>
        <end position="96"/>
    </location>
</feature>
<organism evidence="8 9">
    <name type="scientific">Ridgeia piscesae</name>
    <name type="common">Tubeworm</name>
    <dbReference type="NCBI Taxonomy" id="27915"/>
    <lineage>
        <taxon>Eukaryota</taxon>
        <taxon>Metazoa</taxon>
        <taxon>Spiralia</taxon>
        <taxon>Lophotrochozoa</taxon>
        <taxon>Annelida</taxon>
        <taxon>Polychaeta</taxon>
        <taxon>Sedentaria</taxon>
        <taxon>Canalipalpata</taxon>
        <taxon>Sabellida</taxon>
        <taxon>Siboglinidae</taxon>
        <taxon>Ridgeia</taxon>
    </lineage>
</organism>
<evidence type="ECO:0000313" key="9">
    <source>
        <dbReference type="Proteomes" id="UP001209878"/>
    </source>
</evidence>
<gene>
    <name evidence="8" type="ORF">NP493_1214g00003</name>
</gene>
<reference evidence="8" key="1">
    <citation type="journal article" date="2023" name="Mol. Biol. Evol.">
        <title>Third-Generation Sequencing Reveals the Adaptive Role of the Epigenome in Three Deep-Sea Polychaetes.</title>
        <authorList>
            <person name="Perez M."/>
            <person name="Aroh O."/>
            <person name="Sun Y."/>
            <person name="Lan Y."/>
            <person name="Juniper S.K."/>
            <person name="Young C.R."/>
            <person name="Angers B."/>
            <person name="Qian P.Y."/>
        </authorList>
    </citation>
    <scope>NUCLEOTIDE SEQUENCE</scope>
    <source>
        <strain evidence="8">R07B-5</strain>
    </source>
</reference>
<dbReference type="InterPro" id="IPR011992">
    <property type="entry name" value="EF-hand-dom_pair"/>
</dbReference>
<dbReference type="EMBL" id="JAODUO010001212">
    <property type="protein sequence ID" value="KAK2168858.1"/>
    <property type="molecule type" value="Genomic_DNA"/>
</dbReference>